<sequence>MRWRKKNVSIFKPKKDECELCTAYKSGNLQQSDYDHHVAKKEEARDEKVKDKETEKHVFAMDQQAILLCPKSNVSSLYYKMKLKVHNFCMYNLKTKEAYCFLWNETEGGVNAEEFASIVAKLLNTEVCPFLQDDDRRIIIYSDGCTSQNRNSVMANALLNVAMLNNVVIEQKFLEKGHTQMEVDSIHACIERKMKAKVINPPAEYLGVCKEARVNPKPYNVHYLTHEYFNSYSDLAFFKSIRPGRKPRDPVVTDIKALKYTSSEDIFYKIKFSEPWSTLPQRKNPAVVPKELSALPKLYNERLKIKKKV</sequence>
<proteinExistence type="predicted"/>
<dbReference type="PANTHER" id="PTHR10773:SF19">
    <property type="match status" value="1"/>
</dbReference>
<reference evidence="1" key="1">
    <citation type="submission" date="2021-04" db="EMBL/GenBank/DDBJ databases">
        <authorList>
            <person name="Tunstrom K."/>
        </authorList>
    </citation>
    <scope>NUCLEOTIDE SEQUENCE</scope>
</reference>
<evidence type="ECO:0000313" key="2">
    <source>
        <dbReference type="Proteomes" id="UP000691718"/>
    </source>
</evidence>
<dbReference type="AlphaFoldDB" id="A0A8S3WVV3"/>
<accession>A0A8S3WVV3</accession>
<evidence type="ECO:0000313" key="1">
    <source>
        <dbReference type="EMBL" id="CAG4985226.1"/>
    </source>
</evidence>
<keyword evidence="2" id="KW-1185">Reference proteome</keyword>
<dbReference type="Proteomes" id="UP000691718">
    <property type="component" value="Unassembled WGS sequence"/>
</dbReference>
<dbReference type="PANTHER" id="PTHR10773">
    <property type="entry name" value="DNA-DIRECTED RNA POLYMERASES I, II, AND III SUBUNIT RPABC2"/>
    <property type="match status" value="1"/>
</dbReference>
<comment type="caution">
    <text evidence="1">The sequence shown here is derived from an EMBL/GenBank/DDBJ whole genome shotgun (WGS) entry which is preliminary data.</text>
</comment>
<protein>
    <submittedName>
        <fullName evidence="1">(apollo) hypothetical protein</fullName>
    </submittedName>
</protein>
<dbReference type="EMBL" id="CAJQZP010000783">
    <property type="protein sequence ID" value="CAG4985226.1"/>
    <property type="molecule type" value="Genomic_DNA"/>
</dbReference>
<dbReference type="OrthoDB" id="7367179at2759"/>
<gene>
    <name evidence="1" type="ORF">PAPOLLO_LOCUS10992</name>
</gene>
<name>A0A8S3WVV3_PARAO</name>
<organism evidence="1 2">
    <name type="scientific">Parnassius apollo</name>
    <name type="common">Apollo butterfly</name>
    <name type="synonym">Papilio apollo</name>
    <dbReference type="NCBI Taxonomy" id="110799"/>
    <lineage>
        <taxon>Eukaryota</taxon>
        <taxon>Metazoa</taxon>
        <taxon>Ecdysozoa</taxon>
        <taxon>Arthropoda</taxon>
        <taxon>Hexapoda</taxon>
        <taxon>Insecta</taxon>
        <taxon>Pterygota</taxon>
        <taxon>Neoptera</taxon>
        <taxon>Endopterygota</taxon>
        <taxon>Lepidoptera</taxon>
        <taxon>Glossata</taxon>
        <taxon>Ditrysia</taxon>
        <taxon>Papilionoidea</taxon>
        <taxon>Papilionidae</taxon>
        <taxon>Parnassiinae</taxon>
        <taxon>Parnassini</taxon>
        <taxon>Parnassius</taxon>
        <taxon>Parnassius</taxon>
    </lineage>
</organism>